<comment type="caution">
    <text evidence="3">The sequence shown here is derived from an EMBL/GenBank/DDBJ whole genome shotgun (WGS) entry which is preliminary data.</text>
</comment>
<evidence type="ECO:0000256" key="1">
    <source>
        <dbReference type="SAM" id="MobiDB-lite"/>
    </source>
</evidence>
<keyword evidence="2" id="KW-0812">Transmembrane</keyword>
<dbReference type="Proteomes" id="UP000035762">
    <property type="component" value="Unassembled WGS sequence"/>
</dbReference>
<reference evidence="3 4" key="1">
    <citation type="journal article" date="2014" name="Genome Announc.">
        <title>Genome Sequence of Afipia felis Strain 76713, Isolated in Hospital Water Using an Amoeba Co-Culture Procedure.</title>
        <authorList>
            <person name="Benamar S."/>
            <person name="La Scola B."/>
            <person name="Croce O."/>
        </authorList>
    </citation>
    <scope>NUCLEOTIDE SEQUENCE [LARGE SCALE GENOMIC DNA]</scope>
    <source>
        <strain evidence="3 4">76713</strain>
    </source>
</reference>
<feature type="compositionally biased region" description="Low complexity" evidence="1">
    <location>
        <begin position="30"/>
        <end position="40"/>
    </location>
</feature>
<evidence type="ECO:0000256" key="2">
    <source>
        <dbReference type="SAM" id="Phobius"/>
    </source>
</evidence>
<proteinExistence type="predicted"/>
<keyword evidence="2" id="KW-1133">Transmembrane helix</keyword>
<feature type="compositionally biased region" description="Basic and acidic residues" evidence="1">
    <location>
        <begin position="1"/>
        <end position="10"/>
    </location>
</feature>
<keyword evidence="2" id="KW-0472">Membrane</keyword>
<feature type="region of interest" description="Disordered" evidence="1">
    <location>
        <begin position="1"/>
        <end position="48"/>
    </location>
</feature>
<organism evidence="3 4">
    <name type="scientific">Afipia felis</name>
    <name type="common">Cat scratch disease bacillus</name>
    <dbReference type="NCBI Taxonomy" id="1035"/>
    <lineage>
        <taxon>Bacteria</taxon>
        <taxon>Pseudomonadati</taxon>
        <taxon>Pseudomonadota</taxon>
        <taxon>Alphaproteobacteria</taxon>
        <taxon>Hyphomicrobiales</taxon>
        <taxon>Nitrobacteraceae</taxon>
        <taxon>Afipia</taxon>
    </lineage>
</organism>
<feature type="transmembrane region" description="Helical" evidence="2">
    <location>
        <begin position="59"/>
        <end position="82"/>
    </location>
</feature>
<dbReference type="EMBL" id="CCAZ020000001">
    <property type="protein sequence ID" value="CEG07715.1"/>
    <property type="molecule type" value="Genomic_DNA"/>
</dbReference>
<dbReference type="AlphaFoldDB" id="A0A090MJP5"/>
<dbReference type="RefSeq" id="WP_048755879.1">
    <property type="nucleotide sequence ID" value="NZ_CCAZ020000001.1"/>
</dbReference>
<gene>
    <name evidence="3" type="ORF">BN961_01116</name>
</gene>
<name>A0A090MJP5_AFIFE</name>
<evidence type="ECO:0000313" key="3">
    <source>
        <dbReference type="EMBL" id="CEG07715.1"/>
    </source>
</evidence>
<protein>
    <submittedName>
        <fullName evidence="3">Uncharacterized protein</fullName>
    </submittedName>
</protein>
<evidence type="ECO:0000313" key="4">
    <source>
        <dbReference type="Proteomes" id="UP000035762"/>
    </source>
</evidence>
<keyword evidence="4" id="KW-1185">Reference proteome</keyword>
<accession>A0A090MJP5</accession>
<sequence length="104" mass="11176">MEQGQPRDELLLEDETAPAIEQPGEAETTPALPADDLAFPASPPAPSRRASMVRGAARMLIAFAFSQYVIITVMVATGAVLLSRTVSSLLVEKFDAITRAIRHL</sequence>